<accession>A0ABD3B130</accession>
<evidence type="ECO:0000259" key="2">
    <source>
        <dbReference type="PROSITE" id="PS52045"/>
    </source>
</evidence>
<dbReference type="InterPro" id="IPR025521">
    <property type="entry name" value="Neprosin_propep"/>
</dbReference>
<evidence type="ECO:0000313" key="4">
    <source>
        <dbReference type="Proteomes" id="UP001630127"/>
    </source>
</evidence>
<dbReference type="Pfam" id="PF14365">
    <property type="entry name" value="Neprosin_AP"/>
    <property type="match status" value="1"/>
</dbReference>
<dbReference type="Gene3D" id="3.90.1320.10">
    <property type="entry name" value="Outer-capsid protein sigma 3, large lobe"/>
    <property type="match status" value="1"/>
</dbReference>
<gene>
    <name evidence="3" type="ORF">ACH5RR_000613</name>
</gene>
<dbReference type="InterPro" id="IPR053168">
    <property type="entry name" value="Glutamic_endopeptidase"/>
</dbReference>
<feature type="domain" description="Neprosin PEP catalytic" evidence="2">
    <location>
        <begin position="124"/>
        <end position="327"/>
    </location>
</feature>
<dbReference type="AlphaFoldDB" id="A0ABD3B130"/>
<organism evidence="3 4">
    <name type="scientific">Cinchona calisaya</name>
    <dbReference type="NCBI Taxonomy" id="153742"/>
    <lineage>
        <taxon>Eukaryota</taxon>
        <taxon>Viridiplantae</taxon>
        <taxon>Streptophyta</taxon>
        <taxon>Embryophyta</taxon>
        <taxon>Tracheophyta</taxon>
        <taxon>Spermatophyta</taxon>
        <taxon>Magnoliopsida</taxon>
        <taxon>eudicotyledons</taxon>
        <taxon>Gunneridae</taxon>
        <taxon>Pentapetalae</taxon>
        <taxon>asterids</taxon>
        <taxon>lamiids</taxon>
        <taxon>Gentianales</taxon>
        <taxon>Rubiaceae</taxon>
        <taxon>Cinchonoideae</taxon>
        <taxon>Cinchoneae</taxon>
        <taxon>Cinchona</taxon>
    </lineage>
</organism>
<keyword evidence="4" id="KW-1185">Reference proteome</keyword>
<dbReference type="EMBL" id="JBJUIK010000001">
    <property type="protein sequence ID" value="KAL3537247.1"/>
    <property type="molecule type" value="Genomic_DNA"/>
</dbReference>
<name>A0ABD3B130_9GENT</name>
<reference evidence="3 4" key="1">
    <citation type="submission" date="2024-11" db="EMBL/GenBank/DDBJ databases">
        <title>A near-complete genome assembly of Cinchona calisaya.</title>
        <authorList>
            <person name="Lian D.C."/>
            <person name="Zhao X.W."/>
            <person name="Wei L."/>
        </authorList>
    </citation>
    <scope>NUCLEOTIDE SEQUENCE [LARGE SCALE GENOMIC DNA]</scope>
    <source>
        <tissue evidence="3">Nenye</tissue>
    </source>
</reference>
<feature type="signal peptide" evidence="1">
    <location>
        <begin position="1"/>
        <end position="18"/>
    </location>
</feature>
<keyword evidence="1" id="KW-0732">Signal</keyword>
<comment type="caution">
    <text evidence="3">The sequence shown here is derived from an EMBL/GenBank/DDBJ whole genome shotgun (WGS) entry which is preliminary data.</text>
</comment>
<dbReference type="PANTHER" id="PTHR31589:SF220">
    <property type="entry name" value="NEPROSIN DOMAIN-CONTAINING PROTEIN"/>
    <property type="match status" value="1"/>
</dbReference>
<dbReference type="PROSITE" id="PS52045">
    <property type="entry name" value="NEPROSIN_PEP_CD"/>
    <property type="match status" value="1"/>
</dbReference>
<dbReference type="Pfam" id="PF03080">
    <property type="entry name" value="Neprosin"/>
    <property type="match status" value="1"/>
</dbReference>
<dbReference type="InterPro" id="IPR004314">
    <property type="entry name" value="Neprosin"/>
</dbReference>
<feature type="chain" id="PRO_5044838069" description="Neprosin PEP catalytic domain-containing protein" evidence="1">
    <location>
        <begin position="19"/>
        <end position="327"/>
    </location>
</feature>
<dbReference type="PANTHER" id="PTHR31589">
    <property type="entry name" value="PROTEIN, PUTATIVE (DUF239)-RELATED-RELATED"/>
    <property type="match status" value="1"/>
</dbReference>
<proteinExistence type="predicted"/>
<protein>
    <recommendedName>
        <fullName evidence="2">Neprosin PEP catalytic domain-containing protein</fullName>
    </recommendedName>
</protein>
<dbReference type="Proteomes" id="UP001630127">
    <property type="component" value="Unassembled WGS sequence"/>
</dbReference>
<sequence length="327" mass="37092">MNGFYCFMFLLIMSTCEASRLNMSRRKLKAKKILSSSNRNPLKSIKSPDGDISDCVLTSHQLAFNHPLLKNHTIQLWHPNGRCPKGTVPVRRTKQEDIIKASSGNSFVKKQRKSFSQLPLATKLLNAAAHEHSYATVQGNMYYGTQATINVWNPPVQDPNEFSLSQIWILGGPQSDLNTIEAGWIVYPHLFGDNNTTLFTYWTDPKQNLWWLKYGPEIIVYWPTSLFQYLTDGASWIEWAGEIINDKLNGQHTTTKMGSGRFAKEGYKGASYFRNLQVVDGSNILRPPGVITVIAEQPNCYNILLQNNSDWADYFFYGGRGRNPNCP</sequence>
<evidence type="ECO:0000256" key="1">
    <source>
        <dbReference type="SAM" id="SignalP"/>
    </source>
</evidence>
<evidence type="ECO:0000313" key="3">
    <source>
        <dbReference type="EMBL" id="KAL3537247.1"/>
    </source>
</evidence>